<evidence type="ECO:0000313" key="1">
    <source>
        <dbReference type="EMBL" id="KAI8527867.1"/>
    </source>
</evidence>
<evidence type="ECO:0000313" key="2">
    <source>
        <dbReference type="Proteomes" id="UP001062846"/>
    </source>
</evidence>
<gene>
    <name evidence="1" type="ORF">RHMOL_Rhmol12G0107100</name>
</gene>
<dbReference type="Proteomes" id="UP001062846">
    <property type="component" value="Chromosome 12"/>
</dbReference>
<sequence length="286" mass="32153">MILRRKAEDNLSKVLIKGKSPIPGAASSTPWKNLLANDDGKNDCMTIQYFPPSMEGGKLLVTPLSSVGEDGILKWHSSLVGYFLDRTVPSMIVKSIVSKIWEKFRITDVLSNDDGFFFFLFNKDDAYKRILDSGPWHIGGRLMILKKWEPQMSLVKDQLVKIPIWVQFFNVPLEFWIATRLSYVTSAIGRPLYVDSRTRRCQQHSYARVCVEIEVGAHLPLSFTLRFDNGKDVDIKSLLDPMAKMSESNSTVVVLGCKNPTGLDSSVKGLDHAMGKSVVQIILEID</sequence>
<comment type="caution">
    <text evidence="1">The sequence shown here is derived from an EMBL/GenBank/DDBJ whole genome shotgun (WGS) entry which is preliminary data.</text>
</comment>
<name>A0ACC0LHM1_RHOML</name>
<dbReference type="EMBL" id="CM046399">
    <property type="protein sequence ID" value="KAI8527867.1"/>
    <property type="molecule type" value="Genomic_DNA"/>
</dbReference>
<protein>
    <submittedName>
        <fullName evidence="1">Uncharacterized protein</fullName>
    </submittedName>
</protein>
<proteinExistence type="predicted"/>
<accession>A0ACC0LHM1</accession>
<organism evidence="1 2">
    <name type="scientific">Rhododendron molle</name>
    <name type="common">Chinese azalea</name>
    <name type="synonym">Azalea mollis</name>
    <dbReference type="NCBI Taxonomy" id="49168"/>
    <lineage>
        <taxon>Eukaryota</taxon>
        <taxon>Viridiplantae</taxon>
        <taxon>Streptophyta</taxon>
        <taxon>Embryophyta</taxon>
        <taxon>Tracheophyta</taxon>
        <taxon>Spermatophyta</taxon>
        <taxon>Magnoliopsida</taxon>
        <taxon>eudicotyledons</taxon>
        <taxon>Gunneridae</taxon>
        <taxon>Pentapetalae</taxon>
        <taxon>asterids</taxon>
        <taxon>Ericales</taxon>
        <taxon>Ericaceae</taxon>
        <taxon>Ericoideae</taxon>
        <taxon>Rhodoreae</taxon>
        <taxon>Rhododendron</taxon>
    </lineage>
</organism>
<keyword evidence="2" id="KW-1185">Reference proteome</keyword>
<reference evidence="1" key="1">
    <citation type="submission" date="2022-02" db="EMBL/GenBank/DDBJ databases">
        <title>Plant Genome Project.</title>
        <authorList>
            <person name="Zhang R.-G."/>
        </authorList>
    </citation>
    <scope>NUCLEOTIDE SEQUENCE</scope>
    <source>
        <strain evidence="1">AT1</strain>
    </source>
</reference>